<dbReference type="InterPro" id="IPR000668">
    <property type="entry name" value="Peptidase_C1A_C"/>
</dbReference>
<name>A0A9N9XLA2_PHYSR</name>
<dbReference type="InterPro" id="IPR038765">
    <property type="entry name" value="Papain-like_cys_pep_sf"/>
</dbReference>
<keyword evidence="6" id="KW-1185">Reference proteome</keyword>
<protein>
    <recommendedName>
        <fullName evidence="4">Peptidase C1A papain C-terminal domain-containing protein</fullName>
    </recommendedName>
</protein>
<dbReference type="SUPFAM" id="SSF54001">
    <property type="entry name" value="Cysteine proteinases"/>
    <property type="match status" value="1"/>
</dbReference>
<dbReference type="GO" id="GO:0008234">
    <property type="term" value="F:cysteine-type peptidase activity"/>
    <property type="evidence" value="ECO:0007669"/>
    <property type="project" value="InterPro"/>
</dbReference>
<dbReference type="Pfam" id="PF00112">
    <property type="entry name" value="Peptidase_C1"/>
    <property type="match status" value="1"/>
</dbReference>
<dbReference type="CDD" id="cd02620">
    <property type="entry name" value="Peptidase_C1A_CathepsinB"/>
    <property type="match status" value="1"/>
</dbReference>
<gene>
    <name evidence="5" type="ORF">PHYEVI_LOCUS3331</name>
</gene>
<feature type="domain" description="Peptidase C1A papain C-terminal" evidence="4">
    <location>
        <begin position="423"/>
        <end position="676"/>
    </location>
</feature>
<dbReference type="EMBL" id="OU900105">
    <property type="protein sequence ID" value="CAG9856920.1"/>
    <property type="molecule type" value="Genomic_DNA"/>
</dbReference>
<comment type="similarity">
    <text evidence="1">Belongs to the peptidase C1 family.</text>
</comment>
<proteinExistence type="inferred from homology"/>
<dbReference type="InterPro" id="IPR013128">
    <property type="entry name" value="Peptidase_C1A"/>
</dbReference>
<organism evidence="5 6">
    <name type="scientific">Phyllotreta striolata</name>
    <name type="common">Striped flea beetle</name>
    <name type="synonym">Crioceris striolata</name>
    <dbReference type="NCBI Taxonomy" id="444603"/>
    <lineage>
        <taxon>Eukaryota</taxon>
        <taxon>Metazoa</taxon>
        <taxon>Ecdysozoa</taxon>
        <taxon>Arthropoda</taxon>
        <taxon>Hexapoda</taxon>
        <taxon>Insecta</taxon>
        <taxon>Pterygota</taxon>
        <taxon>Neoptera</taxon>
        <taxon>Endopterygota</taxon>
        <taxon>Coleoptera</taxon>
        <taxon>Polyphaga</taxon>
        <taxon>Cucujiformia</taxon>
        <taxon>Chrysomeloidea</taxon>
        <taxon>Chrysomelidae</taxon>
        <taxon>Galerucinae</taxon>
        <taxon>Alticini</taxon>
        <taxon>Phyllotreta</taxon>
    </lineage>
</organism>
<reference evidence="5" key="1">
    <citation type="submission" date="2022-01" db="EMBL/GenBank/DDBJ databases">
        <authorList>
            <person name="King R."/>
        </authorList>
    </citation>
    <scope>NUCLEOTIDE SEQUENCE</scope>
</reference>
<dbReference type="Proteomes" id="UP001153712">
    <property type="component" value="Chromosome 12"/>
</dbReference>
<dbReference type="Gene3D" id="3.90.70.10">
    <property type="entry name" value="Cysteine proteinases"/>
    <property type="match status" value="1"/>
</dbReference>
<sequence length="679" mass="77018">MNMKKIVYITILFSCVLAHTRDASNSITANQETTDKPSFFEKTKEKLGNFGRHLLDIPKYIFGRWVNRGKTAEENLAVSVDENQIEQKKSNSSSLRSYKNGIKEDSDEEQFARETTDEQMYENNSNIRNDNKNLKSKINLQHNDDQDLIQTKSVFRNDLTNVNEHSDNNLVTSNISSTTNEEKTQNKNTQASVPSVIWKENDDFLNELKQNNASQETTDKSSFLEKTKEQLGNFSRHLLDIPKYIFGRWVNRGKTAEENLAVSVDENQIEQKKSNSSSLRSYKNGIKEDSDDEQFARETTDEQINENNSNFRNDNKNLKSKINLQHNVHQDLIQTKSVFRNDLTNINEHSDNNLVTSNISSTTNEEKTQNKNTQASVPSVTWKENVDFLNELKQNKIKRPFATLNSYPLYKYQKTINPDLNFYPDFFDARIAFPYCYDIIDTIADQSACGASWASAAASVMSDRRCIASKGLLRTPVSAEDLMSCCAPCGFGCVAGLVDEAFNWWATHGIVTGGRYNSNSGCKPYTLPMCSHYINTGYTNCSAMNDLRTPECVKKCNNTSDLDYESELTFGRTGVMWFNSVEDIQKEILSNGPVTANFDVYGDFITYTSGVYRHVTGPKLGVHTARIIGWGTDFESGTPYWIMANSWNENWGENGFFKIVRGKNECGVESEVFAALPKL</sequence>
<feature type="region of interest" description="Disordered" evidence="2">
    <location>
        <begin position="88"/>
        <end position="111"/>
    </location>
</feature>
<dbReference type="OrthoDB" id="3789175at2759"/>
<evidence type="ECO:0000256" key="3">
    <source>
        <dbReference type="SAM" id="SignalP"/>
    </source>
</evidence>
<feature type="signal peptide" evidence="3">
    <location>
        <begin position="1"/>
        <end position="18"/>
    </location>
</feature>
<evidence type="ECO:0000256" key="1">
    <source>
        <dbReference type="ARBA" id="ARBA00008455"/>
    </source>
</evidence>
<dbReference type="PROSITE" id="PS00640">
    <property type="entry name" value="THIOL_PROTEASE_ASN"/>
    <property type="match status" value="1"/>
</dbReference>
<evidence type="ECO:0000259" key="4">
    <source>
        <dbReference type="SMART" id="SM00645"/>
    </source>
</evidence>
<dbReference type="GO" id="GO:0006508">
    <property type="term" value="P:proteolysis"/>
    <property type="evidence" value="ECO:0007669"/>
    <property type="project" value="InterPro"/>
</dbReference>
<dbReference type="InterPro" id="IPR025661">
    <property type="entry name" value="Pept_asp_AS"/>
</dbReference>
<dbReference type="PANTHER" id="PTHR12411">
    <property type="entry name" value="CYSTEINE PROTEASE FAMILY C1-RELATED"/>
    <property type="match status" value="1"/>
</dbReference>
<feature type="region of interest" description="Disordered" evidence="2">
    <location>
        <begin position="270"/>
        <end position="316"/>
    </location>
</feature>
<evidence type="ECO:0000313" key="5">
    <source>
        <dbReference type="EMBL" id="CAG9856920.1"/>
    </source>
</evidence>
<dbReference type="AlphaFoldDB" id="A0A9N9XLA2"/>
<evidence type="ECO:0000313" key="6">
    <source>
        <dbReference type="Proteomes" id="UP001153712"/>
    </source>
</evidence>
<keyword evidence="3" id="KW-0732">Signal</keyword>
<feature type="chain" id="PRO_5040409804" description="Peptidase C1A papain C-terminal domain-containing protein" evidence="3">
    <location>
        <begin position="19"/>
        <end position="679"/>
    </location>
</feature>
<accession>A0A9N9XLA2</accession>
<dbReference type="SMART" id="SM00645">
    <property type="entry name" value="Pept_C1"/>
    <property type="match status" value="1"/>
</dbReference>
<evidence type="ECO:0000256" key="2">
    <source>
        <dbReference type="SAM" id="MobiDB-lite"/>
    </source>
</evidence>